<dbReference type="AlphaFoldDB" id="A0A0K1PS59"/>
<name>A0A0K1PS59_9BACT</name>
<evidence type="ECO:0008006" key="4">
    <source>
        <dbReference type="Google" id="ProtNLM"/>
    </source>
</evidence>
<dbReference type="RefSeq" id="WP_146647668.1">
    <property type="nucleotide sequence ID" value="NZ_CP012333.1"/>
</dbReference>
<accession>A0A0K1PS59</accession>
<keyword evidence="3" id="KW-1185">Reference proteome</keyword>
<feature type="compositionally biased region" description="Pro residues" evidence="1">
    <location>
        <begin position="62"/>
        <end position="79"/>
    </location>
</feature>
<reference evidence="2 3" key="1">
    <citation type="submission" date="2015-08" db="EMBL/GenBank/DDBJ databases">
        <authorList>
            <person name="Babu N.S."/>
            <person name="Beckwith C.J."/>
            <person name="Beseler K.G."/>
            <person name="Brison A."/>
            <person name="Carone J.V."/>
            <person name="Caskin T.P."/>
            <person name="Diamond M."/>
            <person name="Durham M.E."/>
            <person name="Foxe J.M."/>
            <person name="Go M."/>
            <person name="Henderson B.A."/>
            <person name="Jones I.B."/>
            <person name="McGettigan J.A."/>
            <person name="Micheletti S.J."/>
            <person name="Nasrallah M.E."/>
            <person name="Ortiz D."/>
            <person name="Piller C.R."/>
            <person name="Privatt S.R."/>
            <person name="Schneider S.L."/>
            <person name="Sharp S."/>
            <person name="Smith T.C."/>
            <person name="Stanton J.D."/>
            <person name="Ullery H.E."/>
            <person name="Wilson R.J."/>
            <person name="Serrano M.G."/>
            <person name="Buck G."/>
            <person name="Lee V."/>
            <person name="Wang Y."/>
            <person name="Carvalho R."/>
            <person name="Voegtly L."/>
            <person name="Shi R."/>
            <person name="Duckworth R."/>
            <person name="Johnson A."/>
            <person name="Loviza R."/>
            <person name="Walstead R."/>
            <person name="Shah Z."/>
            <person name="Kiflezghi M."/>
            <person name="Wade K."/>
            <person name="Ball S.L."/>
            <person name="Bradley K.W."/>
            <person name="Asai D.J."/>
            <person name="Bowman C.A."/>
            <person name="Russell D.A."/>
            <person name="Pope W.H."/>
            <person name="Jacobs-Sera D."/>
            <person name="Hendrix R.W."/>
            <person name="Hatfull G.F."/>
        </authorList>
    </citation>
    <scope>NUCLEOTIDE SEQUENCE [LARGE SCALE GENOMIC DNA]</scope>
    <source>
        <strain evidence="2 3">DSM 27648</strain>
    </source>
</reference>
<dbReference type="Proteomes" id="UP000064967">
    <property type="component" value="Chromosome"/>
</dbReference>
<dbReference type="EMBL" id="CP012333">
    <property type="protein sequence ID" value="AKU96368.1"/>
    <property type="molecule type" value="Genomic_DNA"/>
</dbReference>
<feature type="region of interest" description="Disordered" evidence="1">
    <location>
        <begin position="17"/>
        <end position="79"/>
    </location>
</feature>
<organism evidence="2 3">
    <name type="scientific">Labilithrix luteola</name>
    <dbReference type="NCBI Taxonomy" id="1391654"/>
    <lineage>
        <taxon>Bacteria</taxon>
        <taxon>Pseudomonadati</taxon>
        <taxon>Myxococcota</taxon>
        <taxon>Polyangia</taxon>
        <taxon>Polyangiales</taxon>
        <taxon>Labilitrichaceae</taxon>
        <taxon>Labilithrix</taxon>
    </lineage>
</organism>
<dbReference type="KEGG" id="llu:AKJ09_03032"/>
<evidence type="ECO:0000313" key="2">
    <source>
        <dbReference type="EMBL" id="AKU96368.1"/>
    </source>
</evidence>
<feature type="compositionally biased region" description="Basic and acidic residues" evidence="1">
    <location>
        <begin position="33"/>
        <end position="44"/>
    </location>
</feature>
<protein>
    <recommendedName>
        <fullName evidence="4">TonB C-terminal domain-containing protein</fullName>
    </recommendedName>
</protein>
<proteinExistence type="predicted"/>
<sequence>MQAGLWLVVGMLLQACSARSQPPPRAPRAPDMIPHREASPHDDETPLSVSTQPVGEEEPTWPRKPTPPPQEVAPPPVRPAPVCVGDATLPKEKPHRAACCYPARELFAQPIRAVFPELRACYERARDADAEGTVAFKFRVEQDGRILRVCGAADTPLLDDDVVRCMAERLRTVRYDARTDGDVALCGLIQILYPVRFTHEGN</sequence>
<gene>
    <name evidence="2" type="ORF">AKJ09_03032</name>
</gene>
<evidence type="ECO:0000313" key="3">
    <source>
        <dbReference type="Proteomes" id="UP000064967"/>
    </source>
</evidence>
<evidence type="ECO:0000256" key="1">
    <source>
        <dbReference type="SAM" id="MobiDB-lite"/>
    </source>
</evidence>